<dbReference type="Gene3D" id="3.30.379.10">
    <property type="entry name" value="Chitobiase/beta-hexosaminidase domain 2-like"/>
    <property type="match status" value="1"/>
</dbReference>
<dbReference type="InterPro" id="IPR017853">
    <property type="entry name" value="GH"/>
</dbReference>
<dbReference type="InterPro" id="IPR025705">
    <property type="entry name" value="Beta_hexosaminidase_sua/sub"/>
</dbReference>
<dbReference type="GO" id="GO:0016020">
    <property type="term" value="C:membrane"/>
    <property type="evidence" value="ECO:0007669"/>
    <property type="project" value="TreeGrafter"/>
</dbReference>
<comment type="caution">
    <text evidence="9">The sequence shown here is derived from an EMBL/GenBank/DDBJ whole genome shotgun (WGS) entry which is preliminary data.</text>
</comment>
<keyword evidence="5" id="KW-0326">Glycosidase</keyword>
<evidence type="ECO:0000256" key="1">
    <source>
        <dbReference type="ARBA" id="ARBA00001231"/>
    </source>
</evidence>
<dbReference type="AlphaFoldDB" id="A0A0F5JLU0"/>
<gene>
    <name evidence="9" type="ORF">HMPREF1536_01552</name>
</gene>
<sequence length="685" mass="78547">MKIQLITIMLLLLSNINGKELDNVFQLIPTPQKIEVKGGKALHYGELTYLISTHNNKIPVLPPILDALPQTEKPGKGVQLIITEEGVPSSIEGYVLDISSKGITITSKDKAGIFYGCQTLEQLLEDSRDFKRSIPEMIITDYPILAYRAIHFDTKHHLNRMEYYYKAMDRLARYKINAVIWELEDKLRYIRRPEIGAPNAISKEEMIALCRYARDRNIDVSPLVQGLGHASYILKHHWELREDPASDRDFCPADPRTYELQFDLYQDAIEAMPYGKYLHIGGDEVQSIGIDERCKATGKTPFELQMDWLQKTCSYATEHGRTPIFWDDMPLKHAGLWDILQNDTLQGKELDIQWNTQKLDEAINLFPKDCIYMRWKYEQAVTPIHQKLLNWYKDKGLKVMAATAAATGNSLYLPREIERTDFIKGFCGITAKNNLTGILATTWDDGSPHAEAVWREFIALGEYSWNPTGKDRKSFSLAHGQREFGFCPADSLTEFINDLKALADFFDEALVTSGRRNPAWGVTPFTLLDMPDPNNPGKWSLNNGKRVEDATTAIKRYEKIDSILNLGEKVALRNRYTLQVYRQTAHLFAFSAKVIIALHKYDLASTSVQKELALSEISNLCNYFNVMRSQFENVYSEIRFLSVADGYIEEVDSNKHLSARTNNSDWMFYFEIPMVKQLKKWISNL</sequence>
<reference evidence="9 10" key="1">
    <citation type="submission" date="2013-04" db="EMBL/GenBank/DDBJ databases">
        <title>The Genome Sequence of Parabacteroides gordonii DSM 23371.</title>
        <authorList>
            <consortium name="The Broad Institute Genomics Platform"/>
            <person name="Earl A."/>
            <person name="Ward D."/>
            <person name="Feldgarden M."/>
            <person name="Gevers D."/>
            <person name="Martens E."/>
            <person name="Sakamoto M."/>
            <person name="Benno Y."/>
            <person name="Suzuki N."/>
            <person name="Matsunaga N."/>
            <person name="Koshihara K."/>
            <person name="Seki M."/>
            <person name="Komiya H."/>
            <person name="Walker B."/>
            <person name="Young S."/>
            <person name="Zeng Q."/>
            <person name="Gargeya S."/>
            <person name="Fitzgerald M."/>
            <person name="Haas B."/>
            <person name="Abouelleil A."/>
            <person name="Allen A.W."/>
            <person name="Alvarado L."/>
            <person name="Arachchi H.M."/>
            <person name="Berlin A.M."/>
            <person name="Chapman S.B."/>
            <person name="Gainer-Dewar J."/>
            <person name="Goldberg J."/>
            <person name="Griggs A."/>
            <person name="Gujja S."/>
            <person name="Hansen M."/>
            <person name="Howarth C."/>
            <person name="Imamovic A."/>
            <person name="Ireland A."/>
            <person name="Larimer J."/>
            <person name="McCowan C."/>
            <person name="Murphy C."/>
            <person name="Pearson M."/>
            <person name="Poon T.W."/>
            <person name="Priest M."/>
            <person name="Roberts A."/>
            <person name="Saif S."/>
            <person name="Shea T."/>
            <person name="Sisk P."/>
            <person name="Sykes S."/>
            <person name="Wortman J."/>
            <person name="Nusbaum C."/>
            <person name="Birren B."/>
        </authorList>
    </citation>
    <scope>NUCLEOTIDE SEQUENCE [LARGE SCALE GENOMIC DNA]</scope>
    <source>
        <strain evidence="9 10">MS-1</strain>
    </source>
</reference>
<feature type="domain" description="Beta-hexosaminidase bacterial type N-terminal" evidence="8">
    <location>
        <begin position="26"/>
        <end position="142"/>
    </location>
</feature>
<protein>
    <recommendedName>
        <fullName evidence="3">beta-N-acetylhexosaminidase</fullName>
        <ecNumber evidence="3">3.2.1.52</ecNumber>
    </recommendedName>
</protein>
<dbReference type="Pfam" id="PF02838">
    <property type="entry name" value="Glyco_hydro_20b"/>
    <property type="match status" value="1"/>
</dbReference>
<proteinExistence type="inferred from homology"/>
<evidence type="ECO:0000256" key="3">
    <source>
        <dbReference type="ARBA" id="ARBA00012663"/>
    </source>
</evidence>
<dbReference type="PANTHER" id="PTHR22600">
    <property type="entry name" value="BETA-HEXOSAMINIDASE"/>
    <property type="match status" value="1"/>
</dbReference>
<evidence type="ECO:0000256" key="2">
    <source>
        <dbReference type="ARBA" id="ARBA00006285"/>
    </source>
</evidence>
<evidence type="ECO:0000313" key="10">
    <source>
        <dbReference type="Proteomes" id="UP000033035"/>
    </source>
</evidence>
<dbReference type="EMBL" id="AQHW01000009">
    <property type="protein sequence ID" value="KKB58674.1"/>
    <property type="molecule type" value="Genomic_DNA"/>
</dbReference>
<evidence type="ECO:0000256" key="6">
    <source>
        <dbReference type="PIRSR" id="PIRSR625705-1"/>
    </source>
</evidence>
<dbReference type="Proteomes" id="UP000033035">
    <property type="component" value="Unassembled WGS sequence"/>
</dbReference>
<dbReference type="Pfam" id="PF00728">
    <property type="entry name" value="Glyco_hydro_20"/>
    <property type="match status" value="1"/>
</dbReference>
<dbReference type="STRING" id="1203610.HMPREF1536_01552"/>
<dbReference type="GO" id="GO:0030203">
    <property type="term" value="P:glycosaminoglycan metabolic process"/>
    <property type="evidence" value="ECO:0007669"/>
    <property type="project" value="TreeGrafter"/>
</dbReference>
<evidence type="ECO:0000259" key="7">
    <source>
        <dbReference type="Pfam" id="PF00728"/>
    </source>
</evidence>
<dbReference type="RefSeq" id="WP_028726449.1">
    <property type="nucleotide sequence ID" value="NZ_AUAE01000009.1"/>
</dbReference>
<dbReference type="SUPFAM" id="SSF55545">
    <property type="entry name" value="beta-N-acetylhexosaminidase-like domain"/>
    <property type="match status" value="1"/>
</dbReference>
<dbReference type="InterPro" id="IPR015882">
    <property type="entry name" value="HEX_bac_N"/>
</dbReference>
<accession>A0A0F5JLU0</accession>
<evidence type="ECO:0000256" key="5">
    <source>
        <dbReference type="ARBA" id="ARBA00023295"/>
    </source>
</evidence>
<evidence type="ECO:0000313" key="9">
    <source>
        <dbReference type="EMBL" id="KKB58674.1"/>
    </source>
</evidence>
<keyword evidence="4" id="KW-0378">Hydrolase</keyword>
<comment type="catalytic activity">
    <reaction evidence="1">
        <text>Hydrolysis of terminal non-reducing N-acetyl-D-hexosamine residues in N-acetyl-beta-D-hexosaminides.</text>
        <dbReference type="EC" id="3.2.1.52"/>
    </reaction>
</comment>
<dbReference type="GO" id="GO:0004563">
    <property type="term" value="F:beta-N-acetylhexosaminidase activity"/>
    <property type="evidence" value="ECO:0007669"/>
    <property type="project" value="UniProtKB-EC"/>
</dbReference>
<organism evidence="9 10">
    <name type="scientific">Parabacteroides gordonii MS-1 = DSM 23371</name>
    <dbReference type="NCBI Taxonomy" id="1203610"/>
    <lineage>
        <taxon>Bacteria</taxon>
        <taxon>Pseudomonadati</taxon>
        <taxon>Bacteroidota</taxon>
        <taxon>Bacteroidia</taxon>
        <taxon>Bacteroidales</taxon>
        <taxon>Tannerellaceae</taxon>
        <taxon>Parabacteroides</taxon>
    </lineage>
</organism>
<dbReference type="PANTHER" id="PTHR22600:SF57">
    <property type="entry name" value="BETA-N-ACETYLHEXOSAMINIDASE"/>
    <property type="match status" value="1"/>
</dbReference>
<dbReference type="PRINTS" id="PR00738">
    <property type="entry name" value="GLHYDRLASE20"/>
</dbReference>
<dbReference type="InterPro" id="IPR029018">
    <property type="entry name" value="Hex-like_dom2"/>
</dbReference>
<dbReference type="EC" id="3.2.1.52" evidence="3"/>
<evidence type="ECO:0000259" key="8">
    <source>
        <dbReference type="Pfam" id="PF02838"/>
    </source>
</evidence>
<dbReference type="PATRIC" id="fig|1203610.3.peg.1591"/>
<name>A0A0F5JLU0_9BACT</name>
<dbReference type="GO" id="GO:0005975">
    <property type="term" value="P:carbohydrate metabolic process"/>
    <property type="evidence" value="ECO:0007669"/>
    <property type="project" value="InterPro"/>
</dbReference>
<keyword evidence="10" id="KW-1185">Reference proteome</keyword>
<dbReference type="SUPFAM" id="SSF51445">
    <property type="entry name" value="(Trans)glycosidases"/>
    <property type="match status" value="1"/>
</dbReference>
<feature type="active site" description="Proton donor" evidence="6">
    <location>
        <position position="284"/>
    </location>
</feature>
<dbReference type="Gene3D" id="3.20.20.80">
    <property type="entry name" value="Glycosidases"/>
    <property type="match status" value="1"/>
</dbReference>
<dbReference type="HOGENOM" id="CLU_405269_0_0_10"/>
<evidence type="ECO:0000256" key="4">
    <source>
        <dbReference type="ARBA" id="ARBA00022801"/>
    </source>
</evidence>
<comment type="similarity">
    <text evidence="2">Belongs to the glycosyl hydrolase 20 family.</text>
</comment>
<feature type="domain" description="Glycoside hydrolase family 20 catalytic" evidence="7">
    <location>
        <begin position="146"/>
        <end position="467"/>
    </location>
</feature>
<dbReference type="InterPro" id="IPR015883">
    <property type="entry name" value="Glyco_hydro_20_cat"/>
</dbReference>